<dbReference type="AlphaFoldDB" id="A0A434B023"/>
<comment type="caution">
    <text evidence="5">The sequence shown here is derived from an EMBL/GenBank/DDBJ whole genome shotgun (WGS) entry which is preliminary data.</text>
</comment>
<dbReference type="CDD" id="cd01065">
    <property type="entry name" value="NAD_bind_Shikimate_DH"/>
    <property type="match status" value="1"/>
</dbReference>
<organism evidence="5 6">
    <name type="scientific">Ancylomarina longa</name>
    <dbReference type="NCBI Taxonomy" id="2487017"/>
    <lineage>
        <taxon>Bacteria</taxon>
        <taxon>Pseudomonadati</taxon>
        <taxon>Bacteroidota</taxon>
        <taxon>Bacteroidia</taxon>
        <taxon>Marinilabiliales</taxon>
        <taxon>Marinifilaceae</taxon>
        <taxon>Ancylomarina</taxon>
    </lineage>
</organism>
<dbReference type="PANTHER" id="PTHR21089:SF1">
    <property type="entry name" value="BIFUNCTIONAL 3-DEHYDROQUINATE DEHYDRATASE_SHIKIMATE DEHYDROGENASE, CHLOROPLASTIC"/>
    <property type="match status" value="1"/>
</dbReference>
<evidence type="ECO:0000313" key="5">
    <source>
        <dbReference type="EMBL" id="RUT80146.1"/>
    </source>
</evidence>
<dbReference type="EMBL" id="RJJX01000001">
    <property type="protein sequence ID" value="RUT80146.1"/>
    <property type="molecule type" value="Genomic_DNA"/>
</dbReference>
<dbReference type="GO" id="GO:0009073">
    <property type="term" value="P:aromatic amino acid family biosynthetic process"/>
    <property type="evidence" value="ECO:0007669"/>
    <property type="project" value="UniProtKB-KW"/>
</dbReference>
<dbReference type="GO" id="GO:0005829">
    <property type="term" value="C:cytosol"/>
    <property type="evidence" value="ECO:0007669"/>
    <property type="project" value="TreeGrafter"/>
</dbReference>
<dbReference type="InterPro" id="IPR036291">
    <property type="entry name" value="NAD(P)-bd_dom_sf"/>
</dbReference>
<dbReference type="SUPFAM" id="SSF53223">
    <property type="entry name" value="Aminoacid dehydrogenase-like, N-terminal domain"/>
    <property type="match status" value="1"/>
</dbReference>
<protein>
    <submittedName>
        <fullName evidence="5">Shikimate dehydrogenase</fullName>
    </submittedName>
</protein>
<evidence type="ECO:0000256" key="3">
    <source>
        <dbReference type="ARBA" id="ARBA00023141"/>
    </source>
</evidence>
<dbReference type="Gene3D" id="3.40.50.720">
    <property type="entry name" value="NAD(P)-binding Rossmann-like Domain"/>
    <property type="match status" value="1"/>
</dbReference>
<gene>
    <name evidence="5" type="ORF">DLK05_01985</name>
</gene>
<dbReference type="Proteomes" id="UP000282985">
    <property type="component" value="Unassembled WGS sequence"/>
</dbReference>
<evidence type="ECO:0000313" key="6">
    <source>
        <dbReference type="Proteomes" id="UP000282985"/>
    </source>
</evidence>
<accession>A0A434B023</accession>
<keyword evidence="3" id="KW-0057">Aromatic amino acid biosynthesis</keyword>
<dbReference type="GO" id="GO:0050661">
    <property type="term" value="F:NADP binding"/>
    <property type="evidence" value="ECO:0007669"/>
    <property type="project" value="TreeGrafter"/>
</dbReference>
<dbReference type="RefSeq" id="WP_127342289.1">
    <property type="nucleotide sequence ID" value="NZ_RJJX01000001.1"/>
</dbReference>
<dbReference type="GO" id="GO:0004764">
    <property type="term" value="F:shikimate 3-dehydrogenase (NADP+) activity"/>
    <property type="evidence" value="ECO:0007669"/>
    <property type="project" value="InterPro"/>
</dbReference>
<dbReference type="GO" id="GO:0009423">
    <property type="term" value="P:chorismate biosynthetic process"/>
    <property type="evidence" value="ECO:0007669"/>
    <property type="project" value="TreeGrafter"/>
</dbReference>
<proteinExistence type="predicted"/>
<evidence type="ECO:0000256" key="1">
    <source>
        <dbReference type="ARBA" id="ARBA00004871"/>
    </source>
</evidence>
<dbReference type="InterPro" id="IPR022893">
    <property type="entry name" value="Shikimate_DH_fam"/>
</dbReference>
<evidence type="ECO:0000259" key="4">
    <source>
        <dbReference type="Pfam" id="PF08501"/>
    </source>
</evidence>
<evidence type="ECO:0000256" key="2">
    <source>
        <dbReference type="ARBA" id="ARBA00023002"/>
    </source>
</evidence>
<reference evidence="5 6" key="1">
    <citation type="submission" date="2018-11" db="EMBL/GenBank/DDBJ databases">
        <title>Parancylomarina longa gen. nov., sp. nov., isolated from sediments of southern Okinawa.</title>
        <authorList>
            <person name="Fu T."/>
        </authorList>
    </citation>
    <scope>NUCLEOTIDE SEQUENCE [LARGE SCALE GENOMIC DNA]</scope>
    <source>
        <strain evidence="5 6">T3-2 S1-C</strain>
    </source>
</reference>
<dbReference type="InterPro" id="IPR013708">
    <property type="entry name" value="Shikimate_DH-bd_N"/>
</dbReference>
<dbReference type="SUPFAM" id="SSF51735">
    <property type="entry name" value="NAD(P)-binding Rossmann-fold domains"/>
    <property type="match status" value="1"/>
</dbReference>
<dbReference type="PANTHER" id="PTHR21089">
    <property type="entry name" value="SHIKIMATE DEHYDROGENASE"/>
    <property type="match status" value="1"/>
</dbReference>
<dbReference type="InterPro" id="IPR046346">
    <property type="entry name" value="Aminoacid_DH-like_N_sf"/>
</dbReference>
<keyword evidence="6" id="KW-1185">Reference proteome</keyword>
<dbReference type="OrthoDB" id="9792692at2"/>
<dbReference type="GO" id="GO:0019632">
    <property type="term" value="P:shikimate metabolic process"/>
    <property type="evidence" value="ECO:0007669"/>
    <property type="project" value="TreeGrafter"/>
</dbReference>
<feature type="domain" description="Shikimate dehydrogenase substrate binding N-terminal" evidence="4">
    <location>
        <begin position="6"/>
        <end position="87"/>
    </location>
</feature>
<name>A0A434B023_9BACT</name>
<keyword evidence="2" id="KW-0560">Oxidoreductase</keyword>
<sequence length="247" mass="27894">MNTYGIIGYPLTHSFSKKYFTDKFKKLQLDAQFLNFEIPSVNDFVKIIKIEKNLKGLCITIPYKEKVIPFLDEIDPLAKKIGAVNSIQIRHDGNQIKLKGYNTDIFGFMESLKDFIGDKRPKALILGTGGASKAIAAGLAELGIAYRFVSRVGKNDILTYDMLNAELISTHQLIVNCTPLGTFPKEETCPDIPYHLLGSDHYLYDLVYNPAATLFLKKGAEQDAKTHNGLNMLHLQAEKNWEIWHKE</sequence>
<keyword evidence="3" id="KW-0028">Amino-acid biosynthesis</keyword>
<dbReference type="Pfam" id="PF08501">
    <property type="entry name" value="Shikimate_dh_N"/>
    <property type="match status" value="1"/>
</dbReference>
<dbReference type="Gene3D" id="3.40.50.10860">
    <property type="entry name" value="Leucine Dehydrogenase, chain A, domain 1"/>
    <property type="match status" value="1"/>
</dbReference>
<comment type="pathway">
    <text evidence="1">Metabolic intermediate biosynthesis; chorismate biosynthesis; chorismate from D-erythrose 4-phosphate and phosphoenolpyruvate: step 4/7.</text>
</comment>